<proteinExistence type="predicted"/>
<reference evidence="2" key="1">
    <citation type="submission" date="2023-01" db="EMBL/GenBank/DDBJ databases">
        <title>The chitinases involved in constricting ring structure development in the nematode-trapping fungus Drechslerella dactyloides.</title>
        <authorList>
            <person name="Wang R."/>
            <person name="Zhang L."/>
            <person name="Tang P."/>
            <person name="Li S."/>
            <person name="Liang L."/>
        </authorList>
    </citation>
    <scope>NUCLEOTIDE SEQUENCE</scope>
    <source>
        <strain evidence="2">YMF1.00031</strain>
    </source>
</reference>
<keyword evidence="3" id="KW-1185">Reference proteome</keyword>
<feature type="compositionally biased region" description="Polar residues" evidence="1">
    <location>
        <begin position="95"/>
        <end position="105"/>
    </location>
</feature>
<name>A0AAD6ISM2_DREDA</name>
<accession>A0AAD6ISM2</accession>
<evidence type="ECO:0000256" key="1">
    <source>
        <dbReference type="SAM" id="MobiDB-lite"/>
    </source>
</evidence>
<dbReference type="EMBL" id="JAQGDS010000010">
    <property type="protein sequence ID" value="KAJ6257898.1"/>
    <property type="molecule type" value="Genomic_DNA"/>
</dbReference>
<comment type="caution">
    <text evidence="2">The sequence shown here is derived from an EMBL/GenBank/DDBJ whole genome shotgun (WGS) entry which is preliminary data.</text>
</comment>
<feature type="compositionally biased region" description="Basic and acidic residues" evidence="1">
    <location>
        <begin position="140"/>
        <end position="152"/>
    </location>
</feature>
<dbReference type="AlphaFoldDB" id="A0AAD6ISM2"/>
<gene>
    <name evidence="2" type="ORF">Dda_7688</name>
</gene>
<feature type="region of interest" description="Disordered" evidence="1">
    <location>
        <begin position="46"/>
        <end position="164"/>
    </location>
</feature>
<evidence type="ECO:0000313" key="3">
    <source>
        <dbReference type="Proteomes" id="UP001221413"/>
    </source>
</evidence>
<feature type="compositionally biased region" description="Basic and acidic residues" evidence="1">
    <location>
        <begin position="46"/>
        <end position="60"/>
    </location>
</feature>
<dbReference type="Proteomes" id="UP001221413">
    <property type="component" value="Unassembled WGS sequence"/>
</dbReference>
<protein>
    <submittedName>
        <fullName evidence="2">Uncharacterized protein</fullName>
    </submittedName>
</protein>
<evidence type="ECO:0000313" key="2">
    <source>
        <dbReference type="EMBL" id="KAJ6257898.1"/>
    </source>
</evidence>
<sequence length="164" mass="17169">MGSGWKGVWRLAGGGVVQQCPFLARSFVQLKPTTSPFVLHVTASRAETKNKRKEGTKEGDGGDMGDEGVYVRSYGSTPAGGDCGAVNDDRRESDSAGQSVCTSKRATIWSDKGESSGLRKETGGQITLAPSQAAGGKKGTGKEGRRGEKTGAEGKNAQRVFLRS</sequence>
<organism evidence="2 3">
    <name type="scientific">Drechslerella dactyloides</name>
    <name type="common">Nematode-trapping fungus</name>
    <name type="synonym">Arthrobotrys dactyloides</name>
    <dbReference type="NCBI Taxonomy" id="74499"/>
    <lineage>
        <taxon>Eukaryota</taxon>
        <taxon>Fungi</taxon>
        <taxon>Dikarya</taxon>
        <taxon>Ascomycota</taxon>
        <taxon>Pezizomycotina</taxon>
        <taxon>Orbiliomycetes</taxon>
        <taxon>Orbiliales</taxon>
        <taxon>Orbiliaceae</taxon>
        <taxon>Drechslerella</taxon>
    </lineage>
</organism>
<feature type="compositionally biased region" description="Basic and acidic residues" evidence="1">
    <location>
        <begin position="111"/>
        <end position="122"/>
    </location>
</feature>